<proteinExistence type="predicted"/>
<dbReference type="Gene3D" id="3.40.50.2000">
    <property type="entry name" value="Glycogen Phosphorylase B"/>
    <property type="match status" value="2"/>
</dbReference>
<name>A0A7L9J332_9MICO</name>
<gene>
    <name evidence="5" type="ORF">IGS73_04015</name>
</gene>
<evidence type="ECO:0000259" key="4">
    <source>
        <dbReference type="Pfam" id="PF13579"/>
    </source>
</evidence>
<protein>
    <submittedName>
        <fullName evidence="5">Glycosyltransferase</fullName>
    </submittedName>
</protein>
<evidence type="ECO:0000256" key="2">
    <source>
        <dbReference type="ARBA" id="ARBA00022679"/>
    </source>
</evidence>
<evidence type="ECO:0000313" key="5">
    <source>
        <dbReference type="EMBL" id="QOK23577.1"/>
    </source>
</evidence>
<evidence type="ECO:0000256" key="1">
    <source>
        <dbReference type="ARBA" id="ARBA00022676"/>
    </source>
</evidence>
<dbReference type="PANTHER" id="PTHR12526">
    <property type="entry name" value="GLYCOSYLTRANSFERASE"/>
    <property type="match status" value="1"/>
</dbReference>
<organism evidence="5 6">
    <name type="scientific">Janibacter indicus</name>
    <dbReference type="NCBI Taxonomy" id="857417"/>
    <lineage>
        <taxon>Bacteria</taxon>
        <taxon>Bacillati</taxon>
        <taxon>Actinomycetota</taxon>
        <taxon>Actinomycetes</taxon>
        <taxon>Micrococcales</taxon>
        <taxon>Intrasporangiaceae</taxon>
        <taxon>Janibacter</taxon>
    </lineage>
</organism>
<feature type="compositionally biased region" description="Basic and acidic residues" evidence="3">
    <location>
        <begin position="175"/>
        <end position="184"/>
    </location>
</feature>
<feature type="region of interest" description="Disordered" evidence="3">
    <location>
        <begin position="164"/>
        <end position="184"/>
    </location>
</feature>
<dbReference type="RefSeq" id="WP_192911593.1">
    <property type="nucleotide sequence ID" value="NZ_CP062789.1"/>
</dbReference>
<dbReference type="Pfam" id="PF13692">
    <property type="entry name" value="Glyco_trans_1_4"/>
    <property type="match status" value="1"/>
</dbReference>
<evidence type="ECO:0000313" key="6">
    <source>
        <dbReference type="Proteomes" id="UP000593998"/>
    </source>
</evidence>
<keyword evidence="2 5" id="KW-0808">Transferase</keyword>
<dbReference type="Pfam" id="PF13579">
    <property type="entry name" value="Glyco_trans_4_4"/>
    <property type="match status" value="1"/>
</dbReference>
<feature type="domain" description="Glycosyltransferase subfamily 4-like N-terminal" evidence="4">
    <location>
        <begin position="17"/>
        <end position="171"/>
    </location>
</feature>
<evidence type="ECO:0000256" key="3">
    <source>
        <dbReference type="SAM" id="MobiDB-lite"/>
    </source>
</evidence>
<dbReference type="AlphaFoldDB" id="A0A7L9J332"/>
<dbReference type="SUPFAM" id="SSF53756">
    <property type="entry name" value="UDP-Glycosyltransferase/glycogen phosphorylase"/>
    <property type="match status" value="1"/>
</dbReference>
<dbReference type="GO" id="GO:0016757">
    <property type="term" value="F:glycosyltransferase activity"/>
    <property type="evidence" value="ECO:0007669"/>
    <property type="project" value="UniProtKB-KW"/>
</dbReference>
<accession>A0A7L9J332</accession>
<keyword evidence="1" id="KW-0328">Glycosyltransferase</keyword>
<sequence>MTGPRRVLHVLSALDPGGAEMRTLEVQERLLEHGIAFDYVLLSGREGSLAHRATAMGSSLYPLPLDAGFPRRFRTLLRDQGYRVVHSHVATFSGAVLALARTRNVPGRVVHFRSDGDAHGDDLRRRAQRAVMRRLISRYATDILGVSPGSLSLGYRDDWHQDPRAQVLPNGIPEGPRRDDGEPHRPLALVNVGRPMPTKRRAFLGRVVDSLTERGIASELTCVGARGDDTDALERHAIEHGWQEHLHVLGTRDDVRQLLAGADVAVFPSTLEGLPGAVLESLATGLATVATDIPGTRFVAANTSGCVLIPEEAGPEAWADAIVQLQRDYPRPQMIADAFAASCFSLENAATTLRSVYGRHL</sequence>
<dbReference type="Proteomes" id="UP000593998">
    <property type="component" value="Chromosome"/>
</dbReference>
<dbReference type="EMBL" id="CP062789">
    <property type="protein sequence ID" value="QOK23577.1"/>
    <property type="molecule type" value="Genomic_DNA"/>
</dbReference>
<reference evidence="5 6" key="1">
    <citation type="submission" date="2020-10" db="EMBL/GenBank/DDBJ databases">
        <title>Janibacter indicus TT2 genome sequence.</title>
        <authorList>
            <person name="Lee K."/>
            <person name="Ganzorig M."/>
        </authorList>
    </citation>
    <scope>NUCLEOTIDE SEQUENCE [LARGE SCALE GENOMIC DNA]</scope>
    <source>
        <strain evidence="5 6">TT2</strain>
    </source>
</reference>
<dbReference type="InterPro" id="IPR028098">
    <property type="entry name" value="Glyco_trans_4-like_N"/>
</dbReference>